<dbReference type="Gene3D" id="1.10.3210.10">
    <property type="entry name" value="Hypothetical protein af1432"/>
    <property type="match status" value="1"/>
</dbReference>
<dbReference type="SMART" id="SM00065">
    <property type="entry name" value="GAF"/>
    <property type="match status" value="1"/>
</dbReference>
<evidence type="ECO:0000259" key="1">
    <source>
        <dbReference type="PROSITE" id="PS51832"/>
    </source>
</evidence>
<sequence>MPFSQDSNDEKFDLERRADKMLAMIFEYMTKMSLETNIHNILQVLADLGQKMVNADRCSVWLHEPTEKSIWTVAGHGLEKVTVDESSGIVGLSIQTEETIRVLDAYADPRFNDAIDRKTGYKTKSLLCIPFRNSEGTVIGAFQAINKKSDSEQFTPQDEEYLTFASTYAGKSLEAFILREELVETQKEMITTMGEIGESRSLETGYHVKRVAQYSYLLASLAGVPDKQAKMLKYASPMHDIGKVAIPDRILLKPGKLTDLEFEEMKTHTLIGYEVFRKSQRALLKTAALIAYEHHERWDGTGYPRGLAGEDIHLFGRITAIADVFDALGSDRVYKKAWPLEKIIDYMSEQSGHQFDPFLVKLFLEHIEKFIAIRDQFKEG</sequence>
<dbReference type="EMBL" id="CP129118">
    <property type="protein sequence ID" value="WOV86739.1"/>
    <property type="molecule type" value="Genomic_DNA"/>
</dbReference>
<proteinExistence type="predicted"/>
<dbReference type="CDD" id="cd00077">
    <property type="entry name" value="HDc"/>
    <property type="match status" value="1"/>
</dbReference>
<protein>
    <submittedName>
        <fullName evidence="2">HD domain-containing phosphohydrolase</fullName>
    </submittedName>
</protein>
<dbReference type="PANTHER" id="PTHR45228">
    <property type="entry name" value="CYCLIC DI-GMP PHOSPHODIESTERASE TM_0186-RELATED"/>
    <property type="match status" value="1"/>
</dbReference>
<dbReference type="PROSITE" id="PS51832">
    <property type="entry name" value="HD_GYP"/>
    <property type="match status" value="1"/>
</dbReference>
<keyword evidence="3" id="KW-1185">Reference proteome</keyword>
<dbReference type="SUPFAM" id="SSF55781">
    <property type="entry name" value="GAF domain-like"/>
    <property type="match status" value="1"/>
</dbReference>
<dbReference type="Pfam" id="PF01590">
    <property type="entry name" value="GAF"/>
    <property type="match status" value="1"/>
</dbReference>
<dbReference type="Gene3D" id="3.30.450.40">
    <property type="match status" value="1"/>
</dbReference>
<evidence type="ECO:0000313" key="2">
    <source>
        <dbReference type="EMBL" id="WOV86739.1"/>
    </source>
</evidence>
<reference evidence="2 3" key="1">
    <citation type="submission" date="2023-06" db="EMBL/GenBank/DDBJ databases">
        <title>Sporosarcina sp. nov., isolated from Korean tranditional fermented seafood 'Jeotgal'.</title>
        <authorList>
            <person name="Yang A.I."/>
            <person name="Shin N.-R."/>
        </authorList>
    </citation>
    <scope>NUCLEOTIDE SEQUENCE [LARGE SCALE GENOMIC DNA]</scope>
    <source>
        <strain evidence="2 3">T2O-4</strain>
    </source>
</reference>
<organism evidence="2 3">
    <name type="scientific">Sporosarcina oncorhynchi</name>
    <dbReference type="NCBI Taxonomy" id="3056444"/>
    <lineage>
        <taxon>Bacteria</taxon>
        <taxon>Bacillati</taxon>
        <taxon>Bacillota</taxon>
        <taxon>Bacilli</taxon>
        <taxon>Bacillales</taxon>
        <taxon>Caryophanaceae</taxon>
        <taxon>Sporosarcina</taxon>
    </lineage>
</organism>
<feature type="domain" description="HD-GYP" evidence="1">
    <location>
        <begin position="182"/>
        <end position="379"/>
    </location>
</feature>
<dbReference type="RefSeq" id="WP_317966209.1">
    <property type="nucleotide sequence ID" value="NZ_CP129118.1"/>
</dbReference>
<dbReference type="InterPro" id="IPR052020">
    <property type="entry name" value="Cyclic_di-GMP/3'3'-cGAMP_PDE"/>
</dbReference>
<dbReference type="SMART" id="SM00471">
    <property type="entry name" value="HDc"/>
    <property type="match status" value="1"/>
</dbReference>
<dbReference type="InterPro" id="IPR003018">
    <property type="entry name" value="GAF"/>
</dbReference>
<evidence type="ECO:0000313" key="3">
    <source>
        <dbReference type="Proteomes" id="UP001303902"/>
    </source>
</evidence>
<name>A0ABZ0L2B2_9BACL</name>
<accession>A0ABZ0L2B2</accession>
<dbReference type="Pfam" id="PF13487">
    <property type="entry name" value="HD_5"/>
    <property type="match status" value="1"/>
</dbReference>
<dbReference type="PANTHER" id="PTHR45228:SF9">
    <property type="entry name" value="3'3'-CGAMP-SPECIFIC PHOSPHODIESTERASE 2"/>
    <property type="match status" value="1"/>
</dbReference>
<dbReference type="Proteomes" id="UP001303902">
    <property type="component" value="Chromosome"/>
</dbReference>
<dbReference type="SUPFAM" id="SSF109604">
    <property type="entry name" value="HD-domain/PDEase-like"/>
    <property type="match status" value="1"/>
</dbReference>
<dbReference type="InterPro" id="IPR003607">
    <property type="entry name" value="HD/PDEase_dom"/>
</dbReference>
<dbReference type="InterPro" id="IPR029016">
    <property type="entry name" value="GAF-like_dom_sf"/>
</dbReference>
<gene>
    <name evidence="2" type="ORF">QWT69_12760</name>
</gene>
<dbReference type="InterPro" id="IPR037522">
    <property type="entry name" value="HD_GYP_dom"/>
</dbReference>